<evidence type="ECO:0000256" key="4">
    <source>
        <dbReference type="RuleBase" id="RU003749"/>
    </source>
</evidence>
<sequence length="108" mass="12045">MDLKVDIEKQDKKSTVTLNGEIDIYTAPDLKEQLLPLTKDKSTLEVDLSEVSYMDSTGLGVFISLLKSAKEHEGELYLLNPQSKVLRLFTITGLDQILNIEAPHRGEG</sequence>
<dbReference type="RefSeq" id="WP_368654030.1">
    <property type="nucleotide sequence ID" value="NZ_CP162599.1"/>
</dbReference>
<evidence type="ECO:0000256" key="1">
    <source>
        <dbReference type="ARBA" id="ARBA00009013"/>
    </source>
</evidence>
<dbReference type="CDD" id="cd07043">
    <property type="entry name" value="STAS_anti-anti-sigma_factors"/>
    <property type="match status" value="1"/>
</dbReference>
<dbReference type="SUPFAM" id="SSF52091">
    <property type="entry name" value="SpoIIaa-like"/>
    <property type="match status" value="1"/>
</dbReference>
<reference evidence="6" key="1">
    <citation type="submission" date="2024-07" db="EMBL/GenBank/DDBJ databases">
        <title>Halotolerant mesophilic bacterium Ornithinibacillus sp. 4-3, sp. nov., isolated from soil.</title>
        <authorList>
            <person name="Sidarenka A.V."/>
            <person name="Guliayeva D.E."/>
            <person name="Leanovich S.I."/>
            <person name="Hileuskaya K.S."/>
            <person name="Akhremchuk A.E."/>
            <person name="Sikolenko M.A."/>
            <person name="Valentovich L.N."/>
        </authorList>
    </citation>
    <scope>NUCLEOTIDE SEQUENCE</scope>
    <source>
        <strain evidence="6">4-3</strain>
    </source>
</reference>
<feature type="domain" description="STAS" evidence="5">
    <location>
        <begin position="3"/>
        <end position="108"/>
    </location>
</feature>
<protein>
    <recommendedName>
        <fullName evidence="4">Anti-sigma factor antagonist</fullName>
    </recommendedName>
</protein>
<dbReference type="PANTHER" id="PTHR33495:SF9">
    <property type="entry name" value="ANTI-SIGMA-B FACTOR ANTAGONIST"/>
    <property type="match status" value="1"/>
</dbReference>
<organism evidence="6">
    <name type="scientific">Ornithinibacillus sp. 4-3</name>
    <dbReference type="NCBI Taxonomy" id="3231488"/>
    <lineage>
        <taxon>Bacteria</taxon>
        <taxon>Bacillati</taxon>
        <taxon>Bacillota</taxon>
        <taxon>Bacilli</taxon>
        <taxon>Bacillales</taxon>
        <taxon>Bacillaceae</taxon>
        <taxon>Ornithinibacillus</taxon>
    </lineage>
</organism>
<proteinExistence type="inferred from homology"/>
<comment type="similarity">
    <text evidence="1 4">Belongs to the anti-sigma-factor antagonist family.</text>
</comment>
<dbReference type="PROSITE" id="PS50801">
    <property type="entry name" value="STAS"/>
    <property type="match status" value="1"/>
</dbReference>
<evidence type="ECO:0000313" key="6">
    <source>
        <dbReference type="EMBL" id="XDK33348.1"/>
    </source>
</evidence>
<dbReference type="Pfam" id="PF01740">
    <property type="entry name" value="STAS"/>
    <property type="match status" value="1"/>
</dbReference>
<keyword evidence="2" id="KW-0597">Phosphoprotein</keyword>
<dbReference type="NCBIfam" id="TIGR00377">
    <property type="entry name" value="ant_ant_sig"/>
    <property type="match status" value="1"/>
</dbReference>
<gene>
    <name evidence="6" type="ORF">AB4Y30_02975</name>
</gene>
<evidence type="ECO:0000259" key="5">
    <source>
        <dbReference type="PROSITE" id="PS50801"/>
    </source>
</evidence>
<name>A0AB39HQ93_9BACI</name>
<dbReference type="PANTHER" id="PTHR33495">
    <property type="entry name" value="ANTI-SIGMA FACTOR ANTAGONIST TM_1081-RELATED-RELATED"/>
    <property type="match status" value="1"/>
</dbReference>
<comment type="function">
    <text evidence="3">Positive regulator of sigma-B activity. Non-phosphorylated RsbV binds to RsbW, preventing its association with sigma-B. When phosphorylated, releases RsbW, which is then free to complex with and inactivate sigma-B.</text>
</comment>
<dbReference type="Gene3D" id="3.30.750.24">
    <property type="entry name" value="STAS domain"/>
    <property type="match status" value="1"/>
</dbReference>
<evidence type="ECO:0000256" key="2">
    <source>
        <dbReference type="ARBA" id="ARBA00022553"/>
    </source>
</evidence>
<dbReference type="EMBL" id="CP162599">
    <property type="protein sequence ID" value="XDK33348.1"/>
    <property type="molecule type" value="Genomic_DNA"/>
</dbReference>
<dbReference type="InterPro" id="IPR003658">
    <property type="entry name" value="Anti-sigma_ant"/>
</dbReference>
<accession>A0AB39HQ93</accession>
<dbReference type="GO" id="GO:0043856">
    <property type="term" value="F:anti-sigma factor antagonist activity"/>
    <property type="evidence" value="ECO:0007669"/>
    <property type="project" value="InterPro"/>
</dbReference>
<evidence type="ECO:0000256" key="3">
    <source>
        <dbReference type="ARBA" id="ARBA00024670"/>
    </source>
</evidence>
<dbReference type="InterPro" id="IPR036513">
    <property type="entry name" value="STAS_dom_sf"/>
</dbReference>
<dbReference type="InterPro" id="IPR002645">
    <property type="entry name" value="STAS_dom"/>
</dbReference>
<dbReference type="AlphaFoldDB" id="A0AB39HQ93"/>